<protein>
    <submittedName>
        <fullName evidence="3">CpaF family protein</fullName>
    </submittedName>
</protein>
<name>A0A3D8P2A6_9THEO</name>
<sequence>MSDLYTSKVVARPAREAEKGPDREAQLDALRLRFLALARERGLEKEALADEQLARRLIREAAVLEELPLSLVDELAKDIFGFGPISELMADPGVTDIWIRSCQDVWYEKDGKLFKWPETFPSERALKQFAARMAALAGRKLDESRPKEDFKMPDGSRAVVFLDGVSVRGTFMAVRRFSRLFTLGELAERGLFPPEFVRPFELLVKARANIMAAGGMGSGKNTFLYALLLNVGPDERLVFVEDPAETRVGLPDPSRPWLPTPWVVVLEPKRPGPEGGGVDLDEIFPAVLRTKPTRVVCSECRDPKTTYWTLQAMNIGHPGSMSTVHAEDPAEVPLRLSDMLAAYRGGAYSELAARAGRVAAVELVFFLGQIEGHRRLLDICEVRRAAHDRLPEVVPLFTFRLEGWGPGNEPLGRLEPTGEKPEFLKKRKVSLFLRPEEREELEVFFGCSS</sequence>
<accession>A0A3D8P2A6</accession>
<dbReference type="Gene3D" id="3.40.50.300">
    <property type="entry name" value="P-loop containing nucleotide triphosphate hydrolases"/>
    <property type="match status" value="1"/>
</dbReference>
<dbReference type="PANTHER" id="PTHR30486">
    <property type="entry name" value="TWITCHING MOTILITY PROTEIN PILT"/>
    <property type="match status" value="1"/>
</dbReference>
<evidence type="ECO:0000313" key="4">
    <source>
        <dbReference type="Proteomes" id="UP000256329"/>
    </source>
</evidence>
<dbReference type="EMBL" id="QSLN01000011">
    <property type="protein sequence ID" value="RDV82351.1"/>
    <property type="molecule type" value="Genomic_DNA"/>
</dbReference>
<dbReference type="PANTHER" id="PTHR30486:SF6">
    <property type="entry name" value="TYPE IV PILUS RETRACTATION ATPASE PILT"/>
    <property type="match status" value="1"/>
</dbReference>
<feature type="domain" description="Bacterial type II secretion system protein E" evidence="2">
    <location>
        <begin position="82"/>
        <end position="340"/>
    </location>
</feature>
<reference evidence="3 4" key="1">
    <citation type="submission" date="2018-08" db="EMBL/GenBank/DDBJ databases">
        <title>Form III RuBisCO-mediated autotrophy in Thermodesulfobium bacteria.</title>
        <authorList>
            <person name="Toshchakov S.V."/>
            <person name="Kublanov I.V."/>
            <person name="Frolov E."/>
            <person name="Bonch-Osmolovskaya E.A."/>
            <person name="Tourova T.P."/>
            <person name="Chernych N.A."/>
            <person name="Lebedinsky A.V."/>
        </authorList>
    </citation>
    <scope>NUCLEOTIDE SEQUENCE [LARGE SCALE GENOMIC DNA]</scope>
    <source>
        <strain evidence="3 4">SR</strain>
    </source>
</reference>
<dbReference type="Proteomes" id="UP000256329">
    <property type="component" value="Unassembled WGS sequence"/>
</dbReference>
<comment type="caution">
    <text evidence="3">The sequence shown here is derived from an EMBL/GenBank/DDBJ whole genome shotgun (WGS) entry which is preliminary data.</text>
</comment>
<evidence type="ECO:0000313" key="3">
    <source>
        <dbReference type="EMBL" id="RDV82351.1"/>
    </source>
</evidence>
<organism evidence="3 4">
    <name type="scientific">Ammonifex thiophilus</name>
    <dbReference type="NCBI Taxonomy" id="444093"/>
    <lineage>
        <taxon>Bacteria</taxon>
        <taxon>Bacillati</taxon>
        <taxon>Bacillota</taxon>
        <taxon>Clostridia</taxon>
        <taxon>Thermoanaerobacterales</taxon>
        <taxon>Thermoanaerobacteraceae</taxon>
        <taxon>Ammonifex</taxon>
    </lineage>
</organism>
<dbReference type="AlphaFoldDB" id="A0A3D8P2A6"/>
<gene>
    <name evidence="3" type="ORF">DXX99_08030</name>
</gene>
<dbReference type="SUPFAM" id="SSF52540">
    <property type="entry name" value="P-loop containing nucleoside triphosphate hydrolases"/>
    <property type="match status" value="1"/>
</dbReference>
<dbReference type="Pfam" id="PF00437">
    <property type="entry name" value="T2SSE"/>
    <property type="match status" value="1"/>
</dbReference>
<proteinExistence type="inferred from homology"/>
<evidence type="ECO:0000256" key="1">
    <source>
        <dbReference type="ARBA" id="ARBA00006611"/>
    </source>
</evidence>
<dbReference type="OrthoDB" id="9810761at2"/>
<dbReference type="GO" id="GO:0016887">
    <property type="term" value="F:ATP hydrolysis activity"/>
    <property type="evidence" value="ECO:0007669"/>
    <property type="project" value="InterPro"/>
</dbReference>
<dbReference type="Gene3D" id="3.30.450.380">
    <property type="match status" value="1"/>
</dbReference>
<dbReference type="RefSeq" id="WP_115792976.1">
    <property type="nucleotide sequence ID" value="NZ_QSLN01000011.1"/>
</dbReference>
<dbReference type="InterPro" id="IPR050921">
    <property type="entry name" value="T4SS_GSP_E_ATPase"/>
</dbReference>
<dbReference type="InterPro" id="IPR027417">
    <property type="entry name" value="P-loop_NTPase"/>
</dbReference>
<evidence type="ECO:0000259" key="2">
    <source>
        <dbReference type="Pfam" id="PF00437"/>
    </source>
</evidence>
<keyword evidence="4" id="KW-1185">Reference proteome</keyword>
<dbReference type="InterPro" id="IPR001482">
    <property type="entry name" value="T2SS/T4SS_dom"/>
</dbReference>
<comment type="similarity">
    <text evidence="1">Belongs to the GSP E family.</text>
</comment>